<dbReference type="InterPro" id="IPR007219">
    <property type="entry name" value="XnlR_reg_dom"/>
</dbReference>
<dbReference type="GO" id="GO:0000981">
    <property type="term" value="F:DNA-binding transcription factor activity, RNA polymerase II-specific"/>
    <property type="evidence" value="ECO:0007669"/>
    <property type="project" value="TreeGrafter"/>
</dbReference>
<keyword evidence="1" id="KW-0539">Nucleus</keyword>
<dbReference type="GO" id="GO:0003677">
    <property type="term" value="F:DNA binding"/>
    <property type="evidence" value="ECO:0007669"/>
    <property type="project" value="InterPro"/>
</dbReference>
<dbReference type="Proteomes" id="UP001219568">
    <property type="component" value="Unassembled WGS sequence"/>
</dbReference>
<evidence type="ECO:0000256" key="1">
    <source>
        <dbReference type="ARBA" id="ARBA00023242"/>
    </source>
</evidence>
<accession>A0AAD6I5L1</accession>
<dbReference type="EMBL" id="JAQJZL010000011">
    <property type="protein sequence ID" value="KAJ6034182.1"/>
    <property type="molecule type" value="Genomic_DNA"/>
</dbReference>
<dbReference type="CDD" id="cd12148">
    <property type="entry name" value="fungal_TF_MHR"/>
    <property type="match status" value="1"/>
</dbReference>
<dbReference type="Pfam" id="PF04082">
    <property type="entry name" value="Fungal_trans"/>
    <property type="match status" value="1"/>
</dbReference>
<reference evidence="3" key="1">
    <citation type="journal article" date="2023" name="IMA Fungus">
        <title>Comparative genomic study of the Penicillium genus elucidates a diverse pangenome and 15 lateral gene transfer events.</title>
        <authorList>
            <person name="Petersen C."/>
            <person name="Sorensen T."/>
            <person name="Nielsen M.R."/>
            <person name="Sondergaard T.E."/>
            <person name="Sorensen J.L."/>
            <person name="Fitzpatrick D.A."/>
            <person name="Frisvad J.C."/>
            <person name="Nielsen K.L."/>
        </authorList>
    </citation>
    <scope>NUCLEOTIDE SEQUENCE</scope>
    <source>
        <strain evidence="3">IBT 15450</strain>
    </source>
</reference>
<name>A0AAD6I5L1_PENCN</name>
<organism evidence="3 4">
    <name type="scientific">Penicillium canescens</name>
    <dbReference type="NCBI Taxonomy" id="5083"/>
    <lineage>
        <taxon>Eukaryota</taxon>
        <taxon>Fungi</taxon>
        <taxon>Dikarya</taxon>
        <taxon>Ascomycota</taxon>
        <taxon>Pezizomycotina</taxon>
        <taxon>Eurotiomycetes</taxon>
        <taxon>Eurotiomycetidae</taxon>
        <taxon>Eurotiales</taxon>
        <taxon>Aspergillaceae</taxon>
        <taxon>Penicillium</taxon>
    </lineage>
</organism>
<dbReference type="PANTHER" id="PTHR31644">
    <property type="entry name" value="TRANSCRIPTIONAL ACTIVATOR ARO80-RELATED"/>
    <property type="match status" value="1"/>
</dbReference>
<proteinExistence type="predicted"/>
<evidence type="ECO:0000313" key="3">
    <source>
        <dbReference type="EMBL" id="KAJ6034182.1"/>
    </source>
</evidence>
<evidence type="ECO:0000259" key="2">
    <source>
        <dbReference type="SMART" id="SM00906"/>
    </source>
</evidence>
<dbReference type="InterPro" id="IPR052780">
    <property type="entry name" value="AAA_Catabolism_Regulators"/>
</dbReference>
<dbReference type="SMART" id="SM00906">
    <property type="entry name" value="Fungal_trans"/>
    <property type="match status" value="1"/>
</dbReference>
<feature type="domain" description="Xylanolytic transcriptional activator regulatory" evidence="2">
    <location>
        <begin position="314"/>
        <end position="384"/>
    </location>
</feature>
<protein>
    <recommendedName>
        <fullName evidence="2">Xylanolytic transcriptional activator regulatory domain-containing protein</fullName>
    </recommendedName>
</protein>
<keyword evidence="4" id="KW-1185">Reference proteome</keyword>
<dbReference type="GO" id="GO:0006351">
    <property type="term" value="P:DNA-templated transcription"/>
    <property type="evidence" value="ECO:0007669"/>
    <property type="project" value="InterPro"/>
</dbReference>
<evidence type="ECO:0000313" key="4">
    <source>
        <dbReference type="Proteomes" id="UP001219568"/>
    </source>
</evidence>
<dbReference type="AlphaFoldDB" id="A0AAD6I5L1"/>
<dbReference type="GO" id="GO:0005634">
    <property type="term" value="C:nucleus"/>
    <property type="evidence" value="ECO:0007669"/>
    <property type="project" value="TreeGrafter"/>
</dbReference>
<gene>
    <name evidence="3" type="ORF">N7460_009894</name>
</gene>
<sequence>MIQSHCHEADFTCLHSLQETQSQMCIVRQSARTAEALASSGHVLEPPCHRCVHAGVECVLATSNRGGYRRRKTDNSLVDSASTEWQYSIPENRQEAQEATPTSICATHQNTREQFEIRDSAQSAGIIDDTFASTDLHNTSDALKILSKIAGSASTNIVAYTESSRLAQCSGSQATVPETGLLEYHLVKAGALTPSQVLNLVERRLSTSFATIYHPFYPIVPEKSLNRAFISGTARSEPYLLTAICVIGSKDMANGEHILGACAQYMSCLITEIIAGKKCGVDAIEALLLLAEWEPQCSLPESANLGYGQEDMAAWMHIGLAVRLAYSRRLDRTQFYDVSRNGGANASRERLAWAACYLSDRQISVRIGRPFACRGLEPSIVYGRYGFPTVGSQQLVEETFSSVFRARLELTQIFTNVHEVLYCNMGAGAQMMLVGSYAAYLDDFRGAIAAWNCVWGSLTCPQHIKILLQLSYEYLRLYANAFAFQAAALRTISHRLPGVENGSAHTEGRGSLPEARFMFESIDAAKSLLTIVNNYIPSAENLNQFPIRFPLYCVNAAVFLYKIWTLNAISHPERASVRRLIGDAISSLRKGTTGSSELGARYANLLEILWKRVDRLSVMDDGNPTFDDRARPFPQSQVRPSYLQDGFSWLDLEAIGEFVLGGAVSNDIDLTNTQRSMDTSFCEGTDWGEAQYLASNEFFRIF</sequence>
<dbReference type="PANTHER" id="PTHR31644:SF1">
    <property type="entry name" value="ZN(II)2CYS6 TRANSCRIPTION FACTOR (EUROFUNG)"/>
    <property type="match status" value="1"/>
</dbReference>
<dbReference type="GO" id="GO:0008270">
    <property type="term" value="F:zinc ion binding"/>
    <property type="evidence" value="ECO:0007669"/>
    <property type="project" value="InterPro"/>
</dbReference>
<reference evidence="3" key="2">
    <citation type="submission" date="2023-01" db="EMBL/GenBank/DDBJ databases">
        <authorList>
            <person name="Petersen C."/>
        </authorList>
    </citation>
    <scope>NUCLEOTIDE SEQUENCE</scope>
    <source>
        <strain evidence="3">IBT 15450</strain>
    </source>
</reference>
<comment type="caution">
    <text evidence="3">The sequence shown here is derived from an EMBL/GenBank/DDBJ whole genome shotgun (WGS) entry which is preliminary data.</text>
</comment>